<keyword evidence="6" id="KW-1185">Reference proteome</keyword>
<comment type="caution">
    <text evidence="5">The sequence shown here is derived from an EMBL/GenBank/DDBJ whole genome shotgun (WGS) entry which is preliminary data.</text>
</comment>
<dbReference type="GO" id="GO:0008270">
    <property type="term" value="F:zinc ion binding"/>
    <property type="evidence" value="ECO:0007669"/>
    <property type="project" value="UniProtKB-KW"/>
</dbReference>
<gene>
    <name evidence="5" type="ORF">MEDL_43217</name>
</gene>
<dbReference type="EMBL" id="CAJPWZ010002063">
    <property type="protein sequence ID" value="CAG2230361.1"/>
    <property type="molecule type" value="Genomic_DNA"/>
</dbReference>
<dbReference type="Proteomes" id="UP000683360">
    <property type="component" value="Unassembled WGS sequence"/>
</dbReference>
<dbReference type="CDD" id="cd19756">
    <property type="entry name" value="Bbox2"/>
    <property type="match status" value="1"/>
</dbReference>
<dbReference type="GO" id="GO:0005654">
    <property type="term" value="C:nucleoplasm"/>
    <property type="evidence" value="ECO:0007669"/>
    <property type="project" value="TreeGrafter"/>
</dbReference>
<sequence length="582" mass="67007">MECEPCNRLDKKNSAVQWCVSCHELLCLECSSYHSVLSATKHHNLLSTKQYEAILPILKSVGIKCSHHLERDLEYVCKEHECFCCSICKCEKHSDCRRVQKIEDIISETDLKSEFENLTSRYEHVAANLSKLTYSTDENMVQLDKASDEIFHQMQIHRVKINNALDSIENDIKQEINKSFMVEKSQLQKQKNEYRKKTAEIEQEQEMIHTILETDMKSNKHMFLVQRNIQDKLNSNELFVANSAASFNIVASNCRIGTDIDKELGSVKFTKTIEFSRNHCKFDLHSLPIEDEHEETASSTVEADEMAPQDKFQKRGNDTKRPDFEISQGSTRYTIKYKRSIFLESTNTNSPKMHFIKTISNKSVVVWTLQEKVLLFYNTNNNTERKMYLQYPPRSIAKIDDNTIAVTTCKGIVFVNTQTFTCMQTVNIDDNCFGIAFMSDHLFVNCESKGLKVMDVKGNVSKTFEKITGKLQLCLLNIRAIAIAKQGCCSIDFLNTSTSSMITMYVPGLKVPNCMTSFGGNMLLITNTKNQVYKVNIDHKKWILVLNGLCENDHLYGIEFNKFSNELYLMNKSVCYIYIFDR</sequence>
<keyword evidence="1" id="KW-0479">Metal-binding</keyword>
<feature type="domain" description="B box-type" evidence="4">
    <location>
        <begin position="1"/>
        <end position="48"/>
    </location>
</feature>
<feature type="region of interest" description="Disordered" evidence="3">
    <location>
        <begin position="293"/>
        <end position="325"/>
    </location>
</feature>
<dbReference type="CDD" id="cd19757">
    <property type="entry name" value="Bbox1"/>
    <property type="match status" value="1"/>
</dbReference>
<dbReference type="PANTHER" id="PTHR25462:SF305">
    <property type="entry name" value="RING-TYPE DOMAIN-CONTAINING PROTEIN"/>
    <property type="match status" value="1"/>
</dbReference>
<dbReference type="InterPro" id="IPR047153">
    <property type="entry name" value="TRIM45/56/19-like"/>
</dbReference>
<dbReference type="InterPro" id="IPR011044">
    <property type="entry name" value="Quino_amine_DH_bsu"/>
</dbReference>
<feature type="compositionally biased region" description="Basic and acidic residues" evidence="3">
    <location>
        <begin position="311"/>
        <end position="324"/>
    </location>
</feature>
<dbReference type="OrthoDB" id="6096680at2759"/>
<reference evidence="5" key="1">
    <citation type="submission" date="2021-03" db="EMBL/GenBank/DDBJ databases">
        <authorList>
            <person name="Bekaert M."/>
        </authorList>
    </citation>
    <scope>NUCLEOTIDE SEQUENCE</scope>
</reference>
<evidence type="ECO:0000259" key="4">
    <source>
        <dbReference type="PROSITE" id="PS50119"/>
    </source>
</evidence>
<dbReference type="InterPro" id="IPR000315">
    <property type="entry name" value="Znf_B-box"/>
</dbReference>
<dbReference type="SUPFAM" id="SSF50969">
    <property type="entry name" value="YVTN repeat-like/Quinoprotein amine dehydrogenase"/>
    <property type="match status" value="1"/>
</dbReference>
<dbReference type="AlphaFoldDB" id="A0A8S3TA20"/>
<evidence type="ECO:0000313" key="6">
    <source>
        <dbReference type="Proteomes" id="UP000683360"/>
    </source>
</evidence>
<evidence type="ECO:0000256" key="2">
    <source>
        <dbReference type="SAM" id="Coils"/>
    </source>
</evidence>
<protein>
    <recommendedName>
        <fullName evidence="4">B box-type domain-containing protein</fullName>
    </recommendedName>
</protein>
<accession>A0A8S3TA20</accession>
<feature type="coiled-coil region" evidence="2">
    <location>
        <begin position="158"/>
        <end position="207"/>
    </location>
</feature>
<organism evidence="5 6">
    <name type="scientific">Mytilus edulis</name>
    <name type="common">Blue mussel</name>
    <dbReference type="NCBI Taxonomy" id="6550"/>
    <lineage>
        <taxon>Eukaryota</taxon>
        <taxon>Metazoa</taxon>
        <taxon>Spiralia</taxon>
        <taxon>Lophotrochozoa</taxon>
        <taxon>Mollusca</taxon>
        <taxon>Bivalvia</taxon>
        <taxon>Autobranchia</taxon>
        <taxon>Pteriomorphia</taxon>
        <taxon>Mytilida</taxon>
        <taxon>Mytiloidea</taxon>
        <taxon>Mytilidae</taxon>
        <taxon>Mytilinae</taxon>
        <taxon>Mytilus</taxon>
    </lineage>
</organism>
<dbReference type="GO" id="GO:0061630">
    <property type="term" value="F:ubiquitin protein ligase activity"/>
    <property type="evidence" value="ECO:0007669"/>
    <property type="project" value="TreeGrafter"/>
</dbReference>
<keyword evidence="2" id="KW-0175">Coiled coil</keyword>
<dbReference type="Gene3D" id="3.30.160.60">
    <property type="entry name" value="Classic Zinc Finger"/>
    <property type="match status" value="1"/>
</dbReference>
<proteinExistence type="predicted"/>
<dbReference type="PROSITE" id="PS50119">
    <property type="entry name" value="ZF_BBOX"/>
    <property type="match status" value="1"/>
</dbReference>
<name>A0A8S3TA20_MYTED</name>
<evidence type="ECO:0000313" key="5">
    <source>
        <dbReference type="EMBL" id="CAG2230361.1"/>
    </source>
</evidence>
<evidence type="ECO:0000256" key="1">
    <source>
        <dbReference type="PROSITE-ProRule" id="PRU00024"/>
    </source>
</evidence>
<dbReference type="PANTHER" id="PTHR25462">
    <property type="entry name" value="BONUS, ISOFORM C-RELATED"/>
    <property type="match status" value="1"/>
</dbReference>
<keyword evidence="1" id="KW-0863">Zinc-finger</keyword>
<keyword evidence="1" id="KW-0862">Zinc</keyword>
<evidence type="ECO:0000256" key="3">
    <source>
        <dbReference type="SAM" id="MobiDB-lite"/>
    </source>
</evidence>